<proteinExistence type="predicted"/>
<organism evidence="1">
    <name type="scientific">Melanchra picta nucleopolyhedrovirus</name>
    <dbReference type="NCBI Taxonomy" id="2975247"/>
    <lineage>
        <taxon>Viruses</taxon>
        <taxon>Viruses incertae sedis</taxon>
        <taxon>Naldaviricetes</taxon>
        <taxon>Lefavirales</taxon>
        <taxon>Baculoviridae</taxon>
        <taxon>Alphabaculovirus</taxon>
        <taxon>Alphabaculovirus maconfiguratae</taxon>
    </lineage>
</organism>
<reference evidence="1" key="2">
    <citation type="submission" date="2021-04" db="EMBL/GenBank/DDBJ databases">
        <title>Melanchra picta nucleopolyhedrovirus is an isolate of species Mamestra configurata nucleopolyhedrovirus A.</title>
        <authorList>
            <person name="Harrison R.L."/>
            <person name="Rowley D.L."/>
        </authorList>
    </citation>
    <scope>NUCLEOTIDE SEQUENCE</scope>
    <source>
        <strain evidence="1">185</strain>
        <strain evidence="2">600</strain>
    </source>
</reference>
<name>A0AA49CJA1_NPVMC</name>
<evidence type="ECO:0000313" key="1">
    <source>
        <dbReference type="EMBL" id="UVZ34986.1"/>
    </source>
</evidence>
<reference evidence="1" key="1">
    <citation type="journal article" date="1968" name="J. Invertebr. Pathol.">
        <title>A previously undescribed polyhedrosis of the zebra caterpillar, Ceramica picta.</title>
        <authorList>
            <person name="Adams J.R."/>
            <person name="Wallis R.L."/>
            <person name="Wilcox T.A."/>
            <person name="Faust R.M."/>
        </authorList>
    </citation>
    <scope>NUCLEOTIDE SEQUENCE</scope>
    <source>
        <strain evidence="1">185</strain>
        <strain evidence="2">600</strain>
    </source>
</reference>
<dbReference type="EMBL" id="MW892740">
    <property type="protein sequence ID" value="UVZ34986.1"/>
    <property type="molecule type" value="Genomic_DNA"/>
</dbReference>
<dbReference type="EMBL" id="MW892741">
    <property type="protein sequence ID" value="UVZ35158.1"/>
    <property type="molecule type" value="Genomic_DNA"/>
</dbReference>
<accession>A0AA49CJA1</accession>
<protein>
    <submittedName>
        <fullName evidence="1">Uncharacterized protein</fullName>
    </submittedName>
</protein>
<sequence length="65" mass="7171">MSAVVAIITRARICGLHEATVIGYETHSAILIVAPNSGRIIYDGLQVNARIIRQHLMFIDLVLEN</sequence>
<evidence type="ECO:0000313" key="2">
    <source>
        <dbReference type="EMBL" id="UVZ35158.1"/>
    </source>
</evidence>